<keyword evidence="3" id="KW-0547">Nucleotide-binding</keyword>
<dbReference type="PROSITE" id="PS51221">
    <property type="entry name" value="TTL"/>
    <property type="match status" value="1"/>
</dbReference>
<keyword evidence="2 7" id="KW-0479">Metal-binding</keyword>
<dbReference type="GO" id="GO:0005524">
    <property type="term" value="F:ATP binding"/>
    <property type="evidence" value="ECO:0007669"/>
    <property type="project" value="UniProtKB-KW"/>
</dbReference>
<sequence length="549" mass="63631">MSSLLPKTQEDQQATIVVELEEKNKLKRVLDQVESSSSIEEKPLVSNKKRIKLFDEIESKQGVCWHFRKKGFCKLGSECKFRHIKVDDYGLIIENDLSSSNNSSSLDNNSNTTLGNNLEEPTLSLTIEPSSLSNSTSLNVEQPRRKLCYWISKAKETKSATSALRRTYEENGFNLILSTDNTETENYTAVFWGHTFPHTSDLWKKLPSYTYINHFPNSHHLSNKSLMAMNFQEISKDNSSIKFKSEFIPHTFYFPSQINLFFNYLKTEKDDIWIIKPQGSGEGRGIRLFSNSKQILQEEFPTIPTSEIESGFVSEETLKRKEIRKHKIVVCKYVRNPLLINGKKFDMRLAYLYKDGIVRLASEDYTESEETLTNAFIHITNNTVNDKKNRPQHETAKSQYGFFCNMNLNELEEYFQKNSLDYQLFWDRLKNLVSESLKMTIFNTEKQDDTFKACSSKCFEIYGFDVMIDKNLQPYLLEVNSMPDLSAVSNTSHLVLNKDFTIKSKMLVNALNLIGITIEDENTVLSRFINISDYNTDDYLNNFEKIIYQ</sequence>
<organism evidence="10">
    <name type="scientific">Naegleria gruberi</name>
    <name type="common">Amoeba</name>
    <dbReference type="NCBI Taxonomy" id="5762"/>
    <lineage>
        <taxon>Eukaryota</taxon>
        <taxon>Discoba</taxon>
        <taxon>Heterolobosea</taxon>
        <taxon>Tetramitia</taxon>
        <taxon>Eutetramitia</taxon>
        <taxon>Vahlkampfiidae</taxon>
        <taxon>Naegleria</taxon>
    </lineage>
</organism>
<dbReference type="GO" id="GO:0070740">
    <property type="term" value="F:tubulin-glutamic acid ligase activity"/>
    <property type="evidence" value="ECO:0007669"/>
    <property type="project" value="TreeGrafter"/>
</dbReference>
<evidence type="ECO:0000256" key="6">
    <source>
        <dbReference type="ARBA" id="ARBA00022840"/>
    </source>
</evidence>
<dbReference type="KEGG" id="ngr:NAEGRDRAFT_79843"/>
<evidence type="ECO:0000256" key="7">
    <source>
        <dbReference type="PROSITE-ProRule" id="PRU00723"/>
    </source>
</evidence>
<dbReference type="SUPFAM" id="SSF90229">
    <property type="entry name" value="CCCH zinc finger"/>
    <property type="match status" value="1"/>
</dbReference>
<dbReference type="SUPFAM" id="SSF56059">
    <property type="entry name" value="Glutathione synthetase ATP-binding domain-like"/>
    <property type="match status" value="1"/>
</dbReference>
<keyword evidence="1 9" id="KW-0436">Ligase</keyword>
<dbReference type="eggNOG" id="KOG2157">
    <property type="taxonomic scope" value="Eukaryota"/>
</dbReference>
<dbReference type="STRING" id="5762.D2VG36"/>
<protein>
    <submittedName>
        <fullName evidence="9">Tubulin tyrosine ligase family</fullName>
    </submittedName>
</protein>
<dbReference type="VEuPathDB" id="AmoebaDB:NAEGRDRAFT_79843"/>
<dbReference type="GO" id="GO:0008270">
    <property type="term" value="F:zinc ion binding"/>
    <property type="evidence" value="ECO:0007669"/>
    <property type="project" value="UniProtKB-KW"/>
</dbReference>
<dbReference type="AlphaFoldDB" id="D2VG36"/>
<keyword evidence="10" id="KW-1185">Reference proteome</keyword>
<dbReference type="Pfam" id="PF03133">
    <property type="entry name" value="TTL"/>
    <property type="match status" value="1"/>
</dbReference>
<evidence type="ECO:0000313" key="10">
    <source>
        <dbReference type="Proteomes" id="UP000006671"/>
    </source>
</evidence>
<dbReference type="RefSeq" id="XP_002676943.1">
    <property type="nucleotide sequence ID" value="XM_002676897.1"/>
</dbReference>
<accession>D2VG36</accession>
<dbReference type="InterPro" id="IPR004344">
    <property type="entry name" value="TTL/TTLL_fam"/>
</dbReference>
<dbReference type="PANTHER" id="PTHR12241">
    <property type="entry name" value="TUBULIN POLYGLUTAMYLASE"/>
    <property type="match status" value="1"/>
</dbReference>
<dbReference type="PROSITE" id="PS50103">
    <property type="entry name" value="ZF_C3H1"/>
    <property type="match status" value="1"/>
</dbReference>
<dbReference type="PANTHER" id="PTHR12241:SF147">
    <property type="entry name" value="TUBULIN POLYGLUTAMYLASE TTLL7"/>
    <property type="match status" value="1"/>
</dbReference>
<feature type="domain" description="C3H1-type" evidence="8">
    <location>
        <begin position="58"/>
        <end position="86"/>
    </location>
</feature>
<keyword evidence="6" id="KW-0067">ATP-binding</keyword>
<dbReference type="Proteomes" id="UP000006671">
    <property type="component" value="Unassembled WGS sequence"/>
</dbReference>
<feature type="zinc finger region" description="C3H1-type" evidence="7">
    <location>
        <begin position="58"/>
        <end position="86"/>
    </location>
</feature>
<dbReference type="GO" id="GO:0036064">
    <property type="term" value="C:ciliary basal body"/>
    <property type="evidence" value="ECO:0007669"/>
    <property type="project" value="TreeGrafter"/>
</dbReference>
<proteinExistence type="predicted"/>
<dbReference type="EMBL" id="GG738869">
    <property type="protein sequence ID" value="EFC44199.1"/>
    <property type="molecule type" value="Genomic_DNA"/>
</dbReference>
<evidence type="ECO:0000256" key="4">
    <source>
        <dbReference type="ARBA" id="ARBA00022771"/>
    </source>
</evidence>
<dbReference type="GO" id="GO:0015631">
    <property type="term" value="F:tubulin binding"/>
    <property type="evidence" value="ECO:0007669"/>
    <property type="project" value="TreeGrafter"/>
</dbReference>
<evidence type="ECO:0000256" key="3">
    <source>
        <dbReference type="ARBA" id="ARBA00022741"/>
    </source>
</evidence>
<name>D2VG36_NAEGR</name>
<gene>
    <name evidence="9" type="ORF">NAEGRDRAFT_79843</name>
</gene>
<keyword evidence="5 7" id="KW-0862">Zinc</keyword>
<evidence type="ECO:0000256" key="2">
    <source>
        <dbReference type="ARBA" id="ARBA00022723"/>
    </source>
</evidence>
<keyword evidence="4 7" id="KW-0863">Zinc-finger</keyword>
<dbReference type="InterPro" id="IPR000571">
    <property type="entry name" value="Znf_CCCH"/>
</dbReference>
<dbReference type="Gene3D" id="3.30.470.20">
    <property type="entry name" value="ATP-grasp fold, B domain"/>
    <property type="match status" value="1"/>
</dbReference>
<reference evidence="9 10" key="1">
    <citation type="journal article" date="2010" name="Cell">
        <title>The genome of Naegleria gruberi illuminates early eukaryotic versatility.</title>
        <authorList>
            <person name="Fritz-Laylin L.K."/>
            <person name="Prochnik S.E."/>
            <person name="Ginger M.L."/>
            <person name="Dacks J.B."/>
            <person name="Carpenter M.L."/>
            <person name="Field M.C."/>
            <person name="Kuo A."/>
            <person name="Paredez A."/>
            <person name="Chapman J."/>
            <person name="Pham J."/>
            <person name="Shu S."/>
            <person name="Neupane R."/>
            <person name="Cipriano M."/>
            <person name="Mancuso J."/>
            <person name="Tu H."/>
            <person name="Salamov A."/>
            <person name="Lindquist E."/>
            <person name="Shapiro H."/>
            <person name="Lucas S."/>
            <person name="Grigoriev I.V."/>
            <person name="Cande W.Z."/>
            <person name="Fulton C."/>
            <person name="Rokhsar D.S."/>
            <person name="Dawson S.C."/>
        </authorList>
    </citation>
    <scope>NUCLEOTIDE SEQUENCE [LARGE SCALE GENOMIC DNA]</scope>
    <source>
        <strain evidence="9 10">NEG-M</strain>
    </source>
</reference>
<evidence type="ECO:0000256" key="5">
    <source>
        <dbReference type="ARBA" id="ARBA00022833"/>
    </source>
</evidence>
<dbReference type="InterPro" id="IPR036855">
    <property type="entry name" value="Znf_CCCH_sf"/>
</dbReference>
<evidence type="ECO:0000259" key="8">
    <source>
        <dbReference type="PROSITE" id="PS50103"/>
    </source>
</evidence>
<dbReference type="OrthoDB" id="202825at2759"/>
<evidence type="ECO:0000256" key="1">
    <source>
        <dbReference type="ARBA" id="ARBA00022598"/>
    </source>
</evidence>
<dbReference type="GeneID" id="8848094"/>
<dbReference type="Gene3D" id="4.10.1000.10">
    <property type="entry name" value="Zinc finger, CCCH-type"/>
    <property type="match status" value="1"/>
</dbReference>
<dbReference type="GO" id="GO:0000226">
    <property type="term" value="P:microtubule cytoskeleton organization"/>
    <property type="evidence" value="ECO:0007669"/>
    <property type="project" value="TreeGrafter"/>
</dbReference>
<dbReference type="InParanoid" id="D2VG36"/>
<evidence type="ECO:0000313" key="9">
    <source>
        <dbReference type="EMBL" id="EFC44199.1"/>
    </source>
</evidence>